<gene>
    <name evidence="7" type="primary">rps7</name>
    <name evidence="11" type="ORF">SAMN02745355_0119</name>
</gene>
<organism evidence="11 12">
    <name type="scientific">Picrophilus torridus (strain ATCC 700027 / DSM 9790 / JCM 10055 / NBRC 100828 / KAW 2/3)</name>
    <dbReference type="NCBI Taxonomy" id="1122961"/>
    <lineage>
        <taxon>Archaea</taxon>
        <taxon>Methanobacteriati</taxon>
        <taxon>Thermoplasmatota</taxon>
        <taxon>Thermoplasmata</taxon>
        <taxon>Thermoplasmatales</taxon>
        <taxon>Picrophilaceae</taxon>
        <taxon>Picrophilus</taxon>
    </lineage>
</organism>
<proteinExistence type="inferred from homology"/>
<dbReference type="InterPro" id="IPR020606">
    <property type="entry name" value="Ribosomal_uS7_CS"/>
</dbReference>
<dbReference type="GO" id="GO:0015935">
    <property type="term" value="C:small ribosomal subunit"/>
    <property type="evidence" value="ECO:0007669"/>
    <property type="project" value="UniProtKB-UniRule"/>
</dbReference>
<dbReference type="Proteomes" id="UP000192315">
    <property type="component" value="Unassembled WGS sequence"/>
</dbReference>
<dbReference type="HAMAP" id="MF_00480_A">
    <property type="entry name" value="Ribosomal_uS7_A"/>
    <property type="match status" value="1"/>
</dbReference>
<dbReference type="InterPro" id="IPR036823">
    <property type="entry name" value="Ribosomal_uS7_dom_sf"/>
</dbReference>
<evidence type="ECO:0000256" key="4">
    <source>
        <dbReference type="ARBA" id="ARBA00022884"/>
    </source>
</evidence>
<dbReference type="OrthoDB" id="45346at2157"/>
<dbReference type="InterPro" id="IPR005716">
    <property type="entry name" value="Ribosomal_uS7_euk/arc"/>
</dbReference>
<dbReference type="PROSITE" id="PS00052">
    <property type="entry name" value="RIBOSOMAL_S7"/>
    <property type="match status" value="1"/>
</dbReference>
<dbReference type="CDD" id="cd14867">
    <property type="entry name" value="uS7_Eukaryote"/>
    <property type="match status" value="1"/>
</dbReference>
<dbReference type="GO" id="GO:0003735">
    <property type="term" value="F:structural constituent of ribosome"/>
    <property type="evidence" value="ECO:0007669"/>
    <property type="project" value="UniProtKB-UniRule"/>
</dbReference>
<dbReference type="RefSeq" id="WP_011177655.1">
    <property type="nucleotide sequence ID" value="NC_005877.1"/>
</dbReference>
<evidence type="ECO:0000256" key="6">
    <source>
        <dbReference type="ARBA" id="ARBA00023274"/>
    </source>
</evidence>
<dbReference type="PANTHER" id="PTHR11205">
    <property type="entry name" value="RIBOSOMAL PROTEIN S7"/>
    <property type="match status" value="1"/>
</dbReference>
<accession>A0A8G2FVJ8</accession>
<evidence type="ECO:0000313" key="12">
    <source>
        <dbReference type="Proteomes" id="UP000192315"/>
    </source>
</evidence>
<evidence type="ECO:0000313" key="11">
    <source>
        <dbReference type="EMBL" id="SMD30251.1"/>
    </source>
</evidence>
<comment type="subunit">
    <text evidence="2 7 9">Part of the 30S ribosomal subunit.</text>
</comment>
<evidence type="ECO:0000256" key="1">
    <source>
        <dbReference type="ARBA" id="ARBA00007151"/>
    </source>
</evidence>
<evidence type="ECO:0000256" key="9">
    <source>
        <dbReference type="RuleBase" id="RU003621"/>
    </source>
</evidence>
<dbReference type="Pfam" id="PF00177">
    <property type="entry name" value="Ribosomal_S7"/>
    <property type="match status" value="1"/>
</dbReference>
<dbReference type="AlphaFoldDB" id="A0A8G2FVJ8"/>
<dbReference type="InterPro" id="IPR026018">
    <property type="entry name" value="Ribosomal_uS7_arc"/>
</dbReference>
<dbReference type="GO" id="GO:0006412">
    <property type="term" value="P:translation"/>
    <property type="evidence" value="ECO:0007669"/>
    <property type="project" value="UniProtKB-UniRule"/>
</dbReference>
<comment type="caution">
    <text evidence="11">The sequence shown here is derived from an EMBL/GenBank/DDBJ whole genome shotgun (WGS) entry which is preliminary data.</text>
</comment>
<reference evidence="11 12" key="1">
    <citation type="submission" date="2017-04" db="EMBL/GenBank/DDBJ databases">
        <authorList>
            <person name="Varghese N."/>
            <person name="Submissions S."/>
        </authorList>
    </citation>
    <scope>NUCLEOTIDE SEQUENCE [LARGE SCALE GENOMIC DNA]</scope>
    <source>
        <strain evidence="11 12">DSM 9789</strain>
    </source>
</reference>
<feature type="domain" description="Small ribosomal subunit protein uS7" evidence="10">
    <location>
        <begin position="48"/>
        <end position="187"/>
    </location>
</feature>
<keyword evidence="12" id="KW-1185">Reference proteome</keyword>
<dbReference type="SMR" id="A0A8G2FVJ8"/>
<evidence type="ECO:0000259" key="10">
    <source>
        <dbReference type="Pfam" id="PF00177"/>
    </source>
</evidence>
<dbReference type="InterPro" id="IPR023798">
    <property type="entry name" value="Ribosomal_uS7_dom"/>
</dbReference>
<name>A0A8G2FVJ8_PICTO</name>
<dbReference type="InterPro" id="IPR000235">
    <property type="entry name" value="Ribosomal_uS7"/>
</dbReference>
<dbReference type="SUPFAM" id="SSF47973">
    <property type="entry name" value="Ribosomal protein S7"/>
    <property type="match status" value="1"/>
</dbReference>
<dbReference type="GeneID" id="2845376"/>
<evidence type="ECO:0000256" key="3">
    <source>
        <dbReference type="ARBA" id="ARBA00022730"/>
    </source>
</evidence>
<keyword evidence="6 7" id="KW-0687">Ribonucleoprotein</keyword>
<keyword evidence="4 7" id="KW-0694">RNA-binding</keyword>
<dbReference type="PIRSF" id="PIRSF002122">
    <property type="entry name" value="RPS7p_RPS7a_RPS5e_RPS7o"/>
    <property type="match status" value="1"/>
</dbReference>
<dbReference type="NCBIfam" id="NF003106">
    <property type="entry name" value="PRK04027.1"/>
    <property type="match status" value="1"/>
</dbReference>
<dbReference type="Gene3D" id="1.10.455.10">
    <property type="entry name" value="Ribosomal protein S7 domain"/>
    <property type="match status" value="1"/>
</dbReference>
<evidence type="ECO:0000256" key="5">
    <source>
        <dbReference type="ARBA" id="ARBA00022980"/>
    </source>
</evidence>
<dbReference type="GO" id="GO:0019843">
    <property type="term" value="F:rRNA binding"/>
    <property type="evidence" value="ECO:0007669"/>
    <property type="project" value="UniProtKB-UniRule"/>
</dbReference>
<dbReference type="NCBIfam" id="TIGR01028">
    <property type="entry name" value="uS7_euk_arch"/>
    <property type="match status" value="1"/>
</dbReference>
<dbReference type="EMBL" id="FWYE01000001">
    <property type="protein sequence ID" value="SMD30251.1"/>
    <property type="molecule type" value="Genomic_DNA"/>
</dbReference>
<protein>
    <recommendedName>
        <fullName evidence="7">Small ribosomal subunit protein uS7</fullName>
    </recommendedName>
</protein>
<comment type="function">
    <text evidence="7 9">One of the primary rRNA binding proteins, it binds directly to 16S rRNA where it nucleates assembly of the head domain of the 30S subunit. Is located at the subunit interface close to the decoding center.</text>
</comment>
<evidence type="ECO:0000256" key="7">
    <source>
        <dbReference type="HAMAP-Rule" id="MF_00480"/>
    </source>
</evidence>
<keyword evidence="5 7" id="KW-0689">Ribosomal protein</keyword>
<evidence type="ECO:0000256" key="2">
    <source>
        <dbReference type="ARBA" id="ARBA00011458"/>
    </source>
</evidence>
<sequence>MDRLIMGKYDVSGIQIHDMGLAKYINLNSYFNLHTGGRYSNYSAGKRNVNTIERLLNKLMRTEKWTGKKYSAYRVLKEAFEIVEQKTKQNPVQVLINAIENSAPREEVTRLKYGGIAVPKSVDVSPSRRLDEALRNICIGATSKSFKSKVPIEECLANEIILASRNDGNSYAVSKKEEIERVAASAR</sequence>
<comment type="similarity">
    <text evidence="1 7 8">Belongs to the universal ribosomal protein uS7 family.</text>
</comment>
<keyword evidence="3 7" id="KW-0699">rRNA-binding</keyword>
<evidence type="ECO:0000256" key="8">
    <source>
        <dbReference type="RuleBase" id="RU003619"/>
    </source>
</evidence>